<name>A0A7V3UZD8_UNCW3</name>
<keyword evidence="2" id="KW-0235">DNA replication</keyword>
<keyword evidence="7" id="KW-0238">DNA-binding</keyword>
<keyword evidence="3" id="KW-0479">Metal-binding</keyword>
<dbReference type="InterPro" id="IPR027417">
    <property type="entry name" value="P-loop_NTPase"/>
</dbReference>
<dbReference type="NCBIfam" id="TIGR00595">
    <property type="entry name" value="priA"/>
    <property type="match status" value="1"/>
</dbReference>
<reference evidence="9" key="1">
    <citation type="journal article" date="2020" name="mSystems">
        <title>Genome- and Community-Level Interaction Insights into Carbon Utilization and Element Cycling Functions of Hydrothermarchaeota in Hydrothermal Sediment.</title>
        <authorList>
            <person name="Zhou Z."/>
            <person name="Liu Y."/>
            <person name="Xu W."/>
            <person name="Pan J."/>
            <person name="Luo Z.H."/>
            <person name="Li M."/>
        </authorList>
    </citation>
    <scope>NUCLEOTIDE SEQUENCE [LARGE SCALE GENOMIC DNA]</scope>
    <source>
        <strain evidence="9">SpSt-914</strain>
    </source>
</reference>
<protein>
    <submittedName>
        <fullName evidence="9">Primosomal protein N</fullName>
    </submittedName>
</protein>
<dbReference type="PANTHER" id="PTHR30580:SF0">
    <property type="entry name" value="PRIMOSOMAL PROTEIN N"/>
    <property type="match status" value="1"/>
</dbReference>
<dbReference type="EMBL" id="DTMZ01000067">
    <property type="protein sequence ID" value="HGD13009.1"/>
    <property type="molecule type" value="Genomic_DNA"/>
</dbReference>
<organism evidence="9">
    <name type="scientific">candidate division WOR-3 bacterium</name>
    <dbReference type="NCBI Taxonomy" id="2052148"/>
    <lineage>
        <taxon>Bacteria</taxon>
        <taxon>Bacteria division WOR-3</taxon>
    </lineage>
</organism>
<dbReference type="GO" id="GO:0043138">
    <property type="term" value="F:3'-5' DNA helicase activity"/>
    <property type="evidence" value="ECO:0007669"/>
    <property type="project" value="TreeGrafter"/>
</dbReference>
<dbReference type="Pfam" id="PF17764">
    <property type="entry name" value="PriA_3primeBD"/>
    <property type="match status" value="1"/>
</dbReference>
<proteinExistence type="predicted"/>
<keyword evidence="5" id="KW-0862">Zinc</keyword>
<dbReference type="Gene3D" id="3.40.1440.60">
    <property type="entry name" value="PriA, 3(prime) DNA-binding domain"/>
    <property type="match status" value="1"/>
</dbReference>
<dbReference type="InterPro" id="IPR042115">
    <property type="entry name" value="PriA_3primeBD_sf"/>
</dbReference>
<evidence type="ECO:0000259" key="8">
    <source>
        <dbReference type="Pfam" id="PF17764"/>
    </source>
</evidence>
<dbReference type="GO" id="GO:0006310">
    <property type="term" value="P:DNA recombination"/>
    <property type="evidence" value="ECO:0007669"/>
    <property type="project" value="InterPro"/>
</dbReference>
<evidence type="ECO:0000256" key="5">
    <source>
        <dbReference type="ARBA" id="ARBA00022833"/>
    </source>
</evidence>
<evidence type="ECO:0000256" key="4">
    <source>
        <dbReference type="ARBA" id="ARBA00022741"/>
    </source>
</evidence>
<dbReference type="GO" id="GO:0006302">
    <property type="term" value="P:double-strand break repair"/>
    <property type="evidence" value="ECO:0007669"/>
    <property type="project" value="InterPro"/>
</dbReference>
<evidence type="ECO:0000256" key="6">
    <source>
        <dbReference type="ARBA" id="ARBA00022840"/>
    </source>
</evidence>
<keyword evidence="1" id="KW-0639">Primosome</keyword>
<dbReference type="GO" id="GO:0003677">
    <property type="term" value="F:DNA binding"/>
    <property type="evidence" value="ECO:0007669"/>
    <property type="project" value="UniProtKB-KW"/>
</dbReference>
<accession>A0A7V3UZD8</accession>
<evidence type="ECO:0000313" key="9">
    <source>
        <dbReference type="EMBL" id="HGD13009.1"/>
    </source>
</evidence>
<dbReference type="AlphaFoldDB" id="A0A7V3UZD8"/>
<evidence type="ECO:0000256" key="2">
    <source>
        <dbReference type="ARBA" id="ARBA00022705"/>
    </source>
</evidence>
<dbReference type="PANTHER" id="PTHR30580">
    <property type="entry name" value="PRIMOSOMAL PROTEIN N"/>
    <property type="match status" value="1"/>
</dbReference>
<evidence type="ECO:0000256" key="7">
    <source>
        <dbReference type="ARBA" id="ARBA00023125"/>
    </source>
</evidence>
<keyword evidence="6" id="KW-0067">ATP-binding</keyword>
<sequence>MSERWMFAEVVIPRTPLDELTYFYRPEEIGELHPGALVSLPLRNKTVSGVVFQIKAECAFSKNQIQPISRVLAHQVLSEDLIKLARWTADYYRCHLGDVLELMIPPRLTSAVDFSTAVFEPAVSSNYPLKFEPGAGFEQRFAENRFRVWFSGMRENFLKLITPFIRQRFKFGSVIVLMPEPGLEEFLPLLRAEFGGAVIEYHHRLNKKQQQIAWYSIVNRSNLLVAGVRSAVWVPVKDLAGVVVINENAASFKEERMPCYHARDVAIARARLSCCPVLLFGAPPSVETWWNVKNRQFKLLDQVNFGPARQNVFVVDMRLHRKEIISPRLVRDLKNVVQQQKTAICYINRRGLSRYVLCEDCGTVLRCSHCQLPLILNVAGKVWCRLCGYEGAAPERCVHCQGTNFSYRAPGADMVVQKLRQMGIKAINITCSARNQAISPSFSDESGYMPVLVGTRALLHQHAGQFDGLVALINFDTEFVLPDFRSRERAFALLISILQRKPDRLVIQTSRPEDPVLDFALKGDVAGFLDWELQMRAEANFPPYTRLITITCSGDEKELSSGLADINQQLEKVPGVELLGPIKLLRPRSIGAHYRLILKFPRNVLPAQILSKEFLNVLPGRVRIDVDPLEIL</sequence>
<dbReference type="InterPro" id="IPR041222">
    <property type="entry name" value="PriA_3primeBD"/>
</dbReference>
<dbReference type="GO" id="GO:0006270">
    <property type="term" value="P:DNA replication initiation"/>
    <property type="evidence" value="ECO:0007669"/>
    <property type="project" value="TreeGrafter"/>
</dbReference>
<feature type="domain" description="Primosomal protein N' 3' DNA-binding" evidence="8">
    <location>
        <begin position="10"/>
        <end position="105"/>
    </location>
</feature>
<dbReference type="GO" id="GO:0005524">
    <property type="term" value="F:ATP binding"/>
    <property type="evidence" value="ECO:0007669"/>
    <property type="project" value="UniProtKB-KW"/>
</dbReference>
<gene>
    <name evidence="9" type="primary">priA</name>
    <name evidence="9" type="ORF">ENX16_02885</name>
</gene>
<evidence type="ECO:0000256" key="1">
    <source>
        <dbReference type="ARBA" id="ARBA00022515"/>
    </source>
</evidence>
<comment type="caution">
    <text evidence="9">The sequence shown here is derived from an EMBL/GenBank/DDBJ whole genome shotgun (WGS) entry which is preliminary data.</text>
</comment>
<evidence type="ECO:0000256" key="3">
    <source>
        <dbReference type="ARBA" id="ARBA00022723"/>
    </source>
</evidence>
<dbReference type="Gene3D" id="3.40.50.300">
    <property type="entry name" value="P-loop containing nucleotide triphosphate hydrolases"/>
    <property type="match status" value="1"/>
</dbReference>
<dbReference type="InterPro" id="IPR005259">
    <property type="entry name" value="PriA"/>
</dbReference>
<keyword evidence="4" id="KW-0547">Nucleotide-binding</keyword>